<dbReference type="AlphaFoldDB" id="A0A0G4PCY4"/>
<evidence type="ECO:0000256" key="1">
    <source>
        <dbReference type="SAM" id="SignalP"/>
    </source>
</evidence>
<feature type="signal peptide" evidence="1">
    <location>
        <begin position="1"/>
        <end position="37"/>
    </location>
</feature>
<reference evidence="2 3" key="1">
    <citation type="journal article" date="2014" name="Nat. Commun.">
        <title>Multiple recent horizontal transfers of a large genomic region in cheese making fungi.</title>
        <authorList>
            <person name="Cheeseman K."/>
            <person name="Ropars J."/>
            <person name="Renault P."/>
            <person name="Dupont J."/>
            <person name="Gouzy J."/>
            <person name="Branca A."/>
            <person name="Abraham A.L."/>
            <person name="Ceppi M."/>
            <person name="Conseiller E."/>
            <person name="Debuchy R."/>
            <person name="Malagnac F."/>
            <person name="Goarin A."/>
            <person name="Silar P."/>
            <person name="Lacoste S."/>
            <person name="Sallet E."/>
            <person name="Bensimon A."/>
            <person name="Giraud T."/>
            <person name="Brygoo Y."/>
        </authorList>
    </citation>
    <scope>NUCLEOTIDE SEQUENCE [LARGE SCALE GENOMIC DNA]</scope>
    <source>
        <strain evidence="3">FM 013</strain>
    </source>
</reference>
<proteinExistence type="predicted"/>
<evidence type="ECO:0000313" key="2">
    <source>
        <dbReference type="EMBL" id="CRL24186.1"/>
    </source>
</evidence>
<accession>A0A0G4PCY4</accession>
<name>A0A0G4PCY4_PENC3</name>
<gene>
    <name evidence="2" type="ORF">PCAMFM013_S011g000180</name>
</gene>
<protein>
    <submittedName>
        <fullName evidence="2">Str. FM013</fullName>
    </submittedName>
</protein>
<evidence type="ECO:0000313" key="3">
    <source>
        <dbReference type="Proteomes" id="UP000053732"/>
    </source>
</evidence>
<keyword evidence="1" id="KW-0732">Signal</keyword>
<dbReference type="Proteomes" id="UP000053732">
    <property type="component" value="Unassembled WGS sequence"/>
</dbReference>
<dbReference type="EMBL" id="HG793144">
    <property type="protein sequence ID" value="CRL24186.1"/>
    <property type="molecule type" value="Genomic_DNA"/>
</dbReference>
<sequence length="58" mass="6419">MTRRIILIDISLIQHLRYGSLFTVLLAMLLAPSQLHCANGCDNKDVEGPGVHDTTRSI</sequence>
<feature type="chain" id="PRO_5005195226" evidence="1">
    <location>
        <begin position="38"/>
        <end position="58"/>
    </location>
</feature>
<keyword evidence="3" id="KW-1185">Reference proteome</keyword>
<organism evidence="2 3">
    <name type="scientific">Penicillium camemberti (strain FM 013)</name>
    <dbReference type="NCBI Taxonomy" id="1429867"/>
    <lineage>
        <taxon>Eukaryota</taxon>
        <taxon>Fungi</taxon>
        <taxon>Dikarya</taxon>
        <taxon>Ascomycota</taxon>
        <taxon>Pezizomycotina</taxon>
        <taxon>Eurotiomycetes</taxon>
        <taxon>Eurotiomycetidae</taxon>
        <taxon>Eurotiales</taxon>
        <taxon>Aspergillaceae</taxon>
        <taxon>Penicillium</taxon>
    </lineage>
</organism>